<proteinExistence type="predicted"/>
<dbReference type="AlphaFoldDB" id="A0A0B8NTA8"/>
<comment type="caution">
    <text evidence="1">The sequence shown here is derived from an EMBL/GenBank/DDBJ whole genome shotgun (WGS) entry which is preliminary data.</text>
</comment>
<reference evidence="1 2" key="1">
    <citation type="submission" date="2015-01" db="EMBL/GenBank/DDBJ databases">
        <title>Vibrio sp. C1 JCM 19231 whole genome shotgun sequence.</title>
        <authorList>
            <person name="Sawabe T."/>
            <person name="Meirelles P."/>
            <person name="Feng G."/>
            <person name="Sayaka M."/>
            <person name="Hattori M."/>
            <person name="Ohkuma M."/>
        </authorList>
    </citation>
    <scope>NUCLEOTIDE SEQUENCE [LARGE SCALE GENOMIC DNA]</scope>
    <source>
        <strain evidence="2">JCM 19231</strain>
    </source>
</reference>
<organism evidence="1 2">
    <name type="scientific">Vibrio ishigakensis</name>
    <dbReference type="NCBI Taxonomy" id="1481914"/>
    <lineage>
        <taxon>Bacteria</taxon>
        <taxon>Pseudomonadati</taxon>
        <taxon>Pseudomonadota</taxon>
        <taxon>Gammaproteobacteria</taxon>
        <taxon>Vibrionales</taxon>
        <taxon>Vibrionaceae</taxon>
        <taxon>Vibrio</taxon>
    </lineage>
</organism>
<dbReference type="Proteomes" id="UP000031671">
    <property type="component" value="Unassembled WGS sequence"/>
</dbReference>
<name>A0A0B8NTA8_9VIBR</name>
<keyword evidence="2" id="KW-1185">Reference proteome</keyword>
<sequence>MGYGLIGVLYAYYYKLVSQGYTEEEIEQGIDFLASLSAFTYYFAFLFIVISALFYFKDRKRYFKT</sequence>
<evidence type="ECO:0000313" key="1">
    <source>
        <dbReference type="EMBL" id="GAM53964.1"/>
    </source>
</evidence>
<accession>A0A0B8NTA8</accession>
<protein>
    <submittedName>
        <fullName evidence="1">Putative transport protein</fullName>
    </submittedName>
</protein>
<evidence type="ECO:0000313" key="2">
    <source>
        <dbReference type="Proteomes" id="UP000031671"/>
    </source>
</evidence>
<reference evidence="1 2" key="2">
    <citation type="submission" date="2015-01" db="EMBL/GenBank/DDBJ databases">
        <authorList>
            <consortium name="NBRP consortium"/>
            <person name="Sawabe T."/>
            <person name="Meirelles P."/>
            <person name="Feng G."/>
            <person name="Sayaka M."/>
            <person name="Hattori M."/>
            <person name="Ohkuma M."/>
        </authorList>
    </citation>
    <scope>NUCLEOTIDE SEQUENCE [LARGE SCALE GENOMIC DNA]</scope>
    <source>
        <strain evidence="2">JCM 19231</strain>
    </source>
</reference>
<gene>
    <name evidence="1" type="ORF">JCM19231_3484</name>
</gene>
<dbReference type="EMBL" id="BBRZ01000001">
    <property type="protein sequence ID" value="GAM53964.1"/>
    <property type="molecule type" value="Genomic_DNA"/>
</dbReference>